<dbReference type="GO" id="GO:0016301">
    <property type="term" value="F:kinase activity"/>
    <property type="evidence" value="ECO:0007669"/>
    <property type="project" value="UniProtKB-KW"/>
</dbReference>
<sequence length="124" mass="13555">MPFPIDFRKALRSFRYAGKGIADLFIFENNARIHLFVAIAVLGAGFYFRLSPTEWALIVTQIALVWAAEAFNTALEKLADAVSPEYHPLIKSVKDLAAGGVLIVAISAAIVGALIFYPKLLSLF</sequence>
<evidence type="ECO:0000256" key="9">
    <source>
        <dbReference type="ARBA" id="ARBA00022840"/>
    </source>
</evidence>
<evidence type="ECO:0000256" key="17">
    <source>
        <dbReference type="PIRSR" id="PIRSR600829-3"/>
    </source>
</evidence>
<dbReference type="InterPro" id="IPR036945">
    <property type="entry name" value="DAGK_sf"/>
</dbReference>
<organism evidence="20 21">
    <name type="scientific">Salmonirosea aquatica</name>
    <dbReference type="NCBI Taxonomy" id="2654236"/>
    <lineage>
        <taxon>Bacteria</taxon>
        <taxon>Pseudomonadati</taxon>
        <taxon>Bacteroidota</taxon>
        <taxon>Cytophagia</taxon>
        <taxon>Cytophagales</taxon>
        <taxon>Spirosomataceae</taxon>
        <taxon>Salmonirosea</taxon>
    </lineage>
</organism>
<dbReference type="Proteomes" id="UP000479293">
    <property type="component" value="Unassembled WGS sequence"/>
</dbReference>
<feature type="binding site" evidence="16">
    <location>
        <position position="69"/>
    </location>
    <ligand>
        <name>substrate</name>
    </ligand>
</feature>
<evidence type="ECO:0000256" key="10">
    <source>
        <dbReference type="ARBA" id="ARBA00022989"/>
    </source>
</evidence>
<proteinExistence type="inferred from homology"/>
<evidence type="ECO:0000256" key="5">
    <source>
        <dbReference type="ARBA" id="ARBA00022679"/>
    </source>
</evidence>
<evidence type="ECO:0000256" key="2">
    <source>
        <dbReference type="ARBA" id="ARBA00005967"/>
    </source>
</evidence>
<dbReference type="InterPro" id="IPR033717">
    <property type="entry name" value="UDPK"/>
</dbReference>
<dbReference type="GO" id="GO:0046872">
    <property type="term" value="F:metal ion binding"/>
    <property type="evidence" value="ECO:0007669"/>
    <property type="project" value="UniProtKB-KW"/>
</dbReference>
<keyword evidence="7 17" id="KW-0547">Nucleotide-binding</keyword>
<keyword evidence="6 19" id="KW-0812">Transmembrane</keyword>
<dbReference type="AlphaFoldDB" id="A0A7C9FYX5"/>
<evidence type="ECO:0000313" key="20">
    <source>
        <dbReference type="EMBL" id="MPR33328.1"/>
    </source>
</evidence>
<evidence type="ECO:0000256" key="3">
    <source>
        <dbReference type="ARBA" id="ARBA00022475"/>
    </source>
</evidence>
<dbReference type="PANTHER" id="PTHR34299:SF1">
    <property type="entry name" value="DIACYLGLYCEROL KINASE"/>
    <property type="match status" value="1"/>
</dbReference>
<evidence type="ECO:0000256" key="13">
    <source>
        <dbReference type="ARBA" id="ARBA00023209"/>
    </source>
</evidence>
<comment type="similarity">
    <text evidence="2">Belongs to the bacterial diacylglycerol kinase family.</text>
</comment>
<feature type="binding site" evidence="17">
    <location>
        <position position="28"/>
    </location>
    <ligand>
        <name>ATP</name>
        <dbReference type="ChEBI" id="CHEBI:30616"/>
    </ligand>
</feature>
<keyword evidence="4" id="KW-0444">Lipid biosynthesis</keyword>
<keyword evidence="12 19" id="KW-0472">Membrane</keyword>
<feature type="binding site" evidence="18">
    <location>
        <position position="76"/>
    </location>
    <ligand>
        <name>a divalent metal cation</name>
        <dbReference type="ChEBI" id="CHEBI:60240"/>
    </ligand>
</feature>
<gene>
    <name evidence="20" type="ORF">GBK04_08130</name>
</gene>
<keyword evidence="3" id="KW-1003">Cell membrane</keyword>
<feature type="binding site" evidence="17">
    <location>
        <begin position="85"/>
        <end position="87"/>
    </location>
    <ligand>
        <name>ATP</name>
        <dbReference type="ChEBI" id="CHEBI:30616"/>
    </ligand>
</feature>
<evidence type="ECO:0000256" key="4">
    <source>
        <dbReference type="ARBA" id="ARBA00022516"/>
    </source>
</evidence>
<keyword evidence="18" id="KW-0479">Metal-binding</keyword>
<feature type="binding site" evidence="17">
    <location>
        <position position="16"/>
    </location>
    <ligand>
        <name>ATP</name>
        <dbReference type="ChEBI" id="CHEBI:30616"/>
    </ligand>
</feature>
<dbReference type="Pfam" id="PF01219">
    <property type="entry name" value="DAGK_prokar"/>
    <property type="match status" value="1"/>
</dbReference>
<evidence type="ECO:0000256" key="14">
    <source>
        <dbReference type="ARBA" id="ARBA00023264"/>
    </source>
</evidence>
<name>A0A7C9FYX5_9BACT</name>
<reference evidence="20 21" key="1">
    <citation type="submission" date="2019-10" db="EMBL/GenBank/DDBJ databases">
        <title>Draft Genome Sequence of Cytophagaceae sp. SJW1-29.</title>
        <authorList>
            <person name="Choi A."/>
        </authorList>
    </citation>
    <scope>NUCLEOTIDE SEQUENCE [LARGE SCALE GENOMIC DNA]</scope>
    <source>
        <strain evidence="20 21">SJW1-29</strain>
    </source>
</reference>
<keyword evidence="8 20" id="KW-0418">Kinase</keyword>
<evidence type="ECO:0000256" key="15">
    <source>
        <dbReference type="PIRSR" id="PIRSR600829-1"/>
    </source>
</evidence>
<keyword evidence="13" id="KW-0594">Phospholipid biosynthesis</keyword>
<evidence type="ECO:0000256" key="16">
    <source>
        <dbReference type="PIRSR" id="PIRSR600829-2"/>
    </source>
</evidence>
<evidence type="ECO:0000256" key="7">
    <source>
        <dbReference type="ARBA" id="ARBA00022741"/>
    </source>
</evidence>
<dbReference type="CDD" id="cd14265">
    <property type="entry name" value="UDPK_IM_like"/>
    <property type="match status" value="1"/>
</dbReference>
<evidence type="ECO:0000256" key="8">
    <source>
        <dbReference type="ARBA" id="ARBA00022777"/>
    </source>
</evidence>
<dbReference type="Gene3D" id="1.10.287.3610">
    <property type="match status" value="1"/>
</dbReference>
<accession>A0A7C9FYX5</accession>
<dbReference type="PANTHER" id="PTHR34299">
    <property type="entry name" value="DIACYLGLYCEROL KINASE"/>
    <property type="match status" value="1"/>
</dbReference>
<feature type="transmembrane region" description="Helical" evidence="19">
    <location>
        <begin position="33"/>
        <end position="50"/>
    </location>
</feature>
<keyword evidence="11" id="KW-0443">Lipid metabolism</keyword>
<feature type="active site" description="Proton acceptor" evidence="15">
    <location>
        <position position="69"/>
    </location>
</feature>
<comment type="cofactor">
    <cofactor evidence="18">
        <name>Mg(2+)</name>
        <dbReference type="ChEBI" id="CHEBI:18420"/>
    </cofactor>
    <text evidence="18">Mn(2+), Zn(2+), Cd(2+) and Co(2+) support activity to lesser extents.</text>
</comment>
<keyword evidence="9 17" id="KW-0067">ATP-binding</keyword>
<dbReference type="EMBL" id="WHLY01000002">
    <property type="protein sequence ID" value="MPR33328.1"/>
    <property type="molecule type" value="Genomic_DNA"/>
</dbReference>
<keyword evidence="5" id="KW-0808">Transferase</keyword>
<evidence type="ECO:0000256" key="18">
    <source>
        <dbReference type="PIRSR" id="PIRSR600829-4"/>
    </source>
</evidence>
<keyword evidence="14" id="KW-1208">Phospholipid metabolism</keyword>
<evidence type="ECO:0000313" key="21">
    <source>
        <dbReference type="Proteomes" id="UP000479293"/>
    </source>
</evidence>
<feature type="binding site" evidence="17">
    <location>
        <position position="76"/>
    </location>
    <ligand>
        <name>ATP</name>
        <dbReference type="ChEBI" id="CHEBI:30616"/>
    </ligand>
</feature>
<keyword evidence="21" id="KW-1185">Reference proteome</keyword>
<keyword evidence="18" id="KW-0460">Magnesium</keyword>
<dbReference type="InterPro" id="IPR000829">
    <property type="entry name" value="DAGK"/>
</dbReference>
<evidence type="ECO:0000256" key="19">
    <source>
        <dbReference type="SAM" id="Phobius"/>
    </source>
</evidence>
<dbReference type="GO" id="GO:0005524">
    <property type="term" value="F:ATP binding"/>
    <property type="evidence" value="ECO:0007669"/>
    <property type="project" value="UniProtKB-KW"/>
</dbReference>
<comment type="subcellular location">
    <subcellularLocation>
        <location evidence="1">Cell membrane</location>
        <topology evidence="1">Multi-pass membrane protein</topology>
    </subcellularLocation>
</comment>
<feature type="binding site" evidence="17">
    <location>
        <begin position="94"/>
        <end position="95"/>
    </location>
    <ligand>
        <name>ATP</name>
        <dbReference type="ChEBI" id="CHEBI:30616"/>
    </ligand>
</feature>
<dbReference type="RefSeq" id="WP_152758482.1">
    <property type="nucleotide sequence ID" value="NZ_WHLY01000002.1"/>
</dbReference>
<dbReference type="GO" id="GO:0008654">
    <property type="term" value="P:phospholipid biosynthetic process"/>
    <property type="evidence" value="ECO:0007669"/>
    <property type="project" value="UniProtKB-KW"/>
</dbReference>
<evidence type="ECO:0000256" key="6">
    <source>
        <dbReference type="ARBA" id="ARBA00022692"/>
    </source>
</evidence>
<keyword evidence="10 19" id="KW-1133">Transmembrane helix</keyword>
<feature type="binding site" evidence="18">
    <location>
        <position position="28"/>
    </location>
    <ligand>
        <name>a divalent metal cation</name>
        <dbReference type="ChEBI" id="CHEBI:60240"/>
    </ligand>
</feature>
<evidence type="ECO:0000256" key="1">
    <source>
        <dbReference type="ARBA" id="ARBA00004651"/>
    </source>
</evidence>
<dbReference type="GO" id="GO:0005886">
    <property type="term" value="C:plasma membrane"/>
    <property type="evidence" value="ECO:0007669"/>
    <property type="project" value="UniProtKB-SubCell"/>
</dbReference>
<feature type="transmembrane region" description="Helical" evidence="19">
    <location>
        <begin position="96"/>
        <end position="117"/>
    </location>
</feature>
<protein>
    <submittedName>
        <fullName evidence="20">Diacylglycerol kinase family protein</fullName>
    </submittedName>
</protein>
<evidence type="ECO:0000256" key="12">
    <source>
        <dbReference type="ARBA" id="ARBA00023136"/>
    </source>
</evidence>
<comment type="caution">
    <text evidence="20">The sequence shown here is derived from an EMBL/GenBank/DDBJ whole genome shotgun (WGS) entry which is preliminary data.</text>
</comment>
<evidence type="ECO:0000256" key="11">
    <source>
        <dbReference type="ARBA" id="ARBA00023098"/>
    </source>
</evidence>